<reference evidence="1 2" key="1">
    <citation type="submission" date="2019-08" db="EMBL/GenBank/DDBJ databases">
        <title>The genome of the soybean aphid Biotype 1, its phylome, world population structure and adaptation to the North American continent.</title>
        <authorList>
            <person name="Giordano R."/>
            <person name="Donthu R.K."/>
            <person name="Hernandez A.G."/>
            <person name="Wright C.L."/>
            <person name="Zimin A.V."/>
        </authorList>
    </citation>
    <scope>NUCLEOTIDE SEQUENCE [LARGE SCALE GENOMIC DNA]</scope>
    <source>
        <tissue evidence="1">Whole aphids</tissue>
    </source>
</reference>
<dbReference type="EMBL" id="VYZN01000037">
    <property type="protein sequence ID" value="KAE9533132.1"/>
    <property type="molecule type" value="Genomic_DNA"/>
</dbReference>
<dbReference type="OrthoDB" id="10630324at2759"/>
<name>A0A6G0THY6_APHGL</name>
<accession>A0A6G0THY6</accession>
<gene>
    <name evidence="1" type="ORF">AGLY_009560</name>
</gene>
<comment type="caution">
    <text evidence="1">The sequence shown here is derived from an EMBL/GenBank/DDBJ whole genome shotgun (WGS) entry which is preliminary data.</text>
</comment>
<evidence type="ECO:0000313" key="1">
    <source>
        <dbReference type="EMBL" id="KAE9533132.1"/>
    </source>
</evidence>
<keyword evidence="2" id="KW-1185">Reference proteome</keyword>
<proteinExistence type="predicted"/>
<dbReference type="Proteomes" id="UP000475862">
    <property type="component" value="Unassembled WGS sequence"/>
</dbReference>
<organism evidence="1 2">
    <name type="scientific">Aphis glycines</name>
    <name type="common">Soybean aphid</name>
    <dbReference type="NCBI Taxonomy" id="307491"/>
    <lineage>
        <taxon>Eukaryota</taxon>
        <taxon>Metazoa</taxon>
        <taxon>Ecdysozoa</taxon>
        <taxon>Arthropoda</taxon>
        <taxon>Hexapoda</taxon>
        <taxon>Insecta</taxon>
        <taxon>Pterygota</taxon>
        <taxon>Neoptera</taxon>
        <taxon>Paraneoptera</taxon>
        <taxon>Hemiptera</taxon>
        <taxon>Sternorrhyncha</taxon>
        <taxon>Aphidomorpha</taxon>
        <taxon>Aphidoidea</taxon>
        <taxon>Aphididae</taxon>
        <taxon>Aphidini</taxon>
        <taxon>Aphis</taxon>
        <taxon>Aphis</taxon>
    </lineage>
</organism>
<protein>
    <submittedName>
        <fullName evidence="1">Uncharacterized protein</fullName>
    </submittedName>
</protein>
<evidence type="ECO:0000313" key="2">
    <source>
        <dbReference type="Proteomes" id="UP000475862"/>
    </source>
</evidence>
<dbReference type="AlphaFoldDB" id="A0A6G0THY6"/>
<sequence>MSGLPQEIVVSLLLNTESNSTIFIGCYFHWHSCKMYLHVIHLQQTVLDDQLVDYNPHFGLLTFIVNSKIVNDLMIRYSLNKHLKLIIWFFASDDKKKKKNKNKLRSSISIFFGLQSDSHNTVMNNPSAEGLPVVIESSDSFDSGIKSSSRSPSLTSIDRWPVFFSSYRKARPERNFPKLDEVSS</sequence>